<name>A0A2N5TNS2_9BASI</name>
<gene>
    <name evidence="1" type="ORF">PCASD_22133</name>
</gene>
<evidence type="ECO:0000313" key="1">
    <source>
        <dbReference type="EMBL" id="PLW27159.1"/>
    </source>
</evidence>
<protein>
    <submittedName>
        <fullName evidence="1">Uncharacterized protein</fullName>
    </submittedName>
</protein>
<dbReference type="EMBL" id="PGCI01000422">
    <property type="protein sequence ID" value="PLW27159.1"/>
    <property type="molecule type" value="Genomic_DNA"/>
</dbReference>
<dbReference type="Proteomes" id="UP000235392">
    <property type="component" value="Unassembled WGS sequence"/>
</dbReference>
<comment type="caution">
    <text evidence="1">The sequence shown here is derived from an EMBL/GenBank/DDBJ whole genome shotgun (WGS) entry which is preliminary data.</text>
</comment>
<organism evidence="1 2">
    <name type="scientific">Puccinia coronata f. sp. avenae</name>
    <dbReference type="NCBI Taxonomy" id="200324"/>
    <lineage>
        <taxon>Eukaryota</taxon>
        <taxon>Fungi</taxon>
        <taxon>Dikarya</taxon>
        <taxon>Basidiomycota</taxon>
        <taxon>Pucciniomycotina</taxon>
        <taxon>Pucciniomycetes</taxon>
        <taxon>Pucciniales</taxon>
        <taxon>Pucciniaceae</taxon>
        <taxon>Puccinia</taxon>
    </lineage>
</organism>
<dbReference type="AlphaFoldDB" id="A0A2N5TNS2"/>
<evidence type="ECO:0000313" key="2">
    <source>
        <dbReference type="Proteomes" id="UP000235392"/>
    </source>
</evidence>
<accession>A0A2N5TNS2</accession>
<sequence>MTPGLHKARWWTLNLDGTLAQSSQVSTTSGINYLDGPIRVVLEFSCPSSARTSSAPARRSEELRHSDYDYDQWGSTGAWTPLACAPPNSPVMPSSRTQVRSAFTTTSMRPLGRFLSVPLMLTRLVLVPLMPSCSQKLPRGNYWI</sequence>
<reference evidence="1 2" key="1">
    <citation type="submission" date="2017-11" db="EMBL/GenBank/DDBJ databases">
        <title>De novo assembly and phasing of dikaryotic genomes from two isolates of Puccinia coronata f. sp. avenae, the causal agent of oat crown rust.</title>
        <authorList>
            <person name="Miller M.E."/>
            <person name="Zhang Y."/>
            <person name="Omidvar V."/>
            <person name="Sperschneider J."/>
            <person name="Schwessinger B."/>
            <person name="Raley C."/>
            <person name="Palmer J.M."/>
            <person name="Garnica D."/>
            <person name="Upadhyaya N."/>
            <person name="Rathjen J."/>
            <person name="Taylor J.M."/>
            <person name="Park R.F."/>
            <person name="Dodds P.N."/>
            <person name="Hirsch C.D."/>
            <person name="Kianian S.F."/>
            <person name="Figueroa M."/>
        </authorList>
    </citation>
    <scope>NUCLEOTIDE SEQUENCE [LARGE SCALE GENOMIC DNA]</scope>
    <source>
        <strain evidence="1">12SD80</strain>
    </source>
</reference>
<proteinExistence type="predicted"/>